<feature type="domain" description="FCS-type" evidence="11">
    <location>
        <begin position="881"/>
        <end position="914"/>
    </location>
</feature>
<feature type="coiled-coil region" evidence="8">
    <location>
        <begin position="5"/>
        <end position="32"/>
    </location>
</feature>
<evidence type="ECO:0000256" key="7">
    <source>
        <dbReference type="PROSITE-ProRule" id="PRU00367"/>
    </source>
</evidence>
<evidence type="ECO:0000313" key="13">
    <source>
        <dbReference type="Proteomes" id="UP000092461"/>
    </source>
</evidence>
<dbReference type="CDD" id="cd09577">
    <property type="entry name" value="SAM_Ph1_2_3"/>
    <property type="match status" value="1"/>
</dbReference>
<feature type="region of interest" description="Disordered" evidence="9">
    <location>
        <begin position="371"/>
        <end position="428"/>
    </location>
</feature>
<keyword evidence="13" id="KW-1185">Reference proteome</keyword>
<dbReference type="Gene3D" id="3.30.60.160">
    <property type="match status" value="1"/>
</dbReference>
<dbReference type="GO" id="GO:0042393">
    <property type="term" value="F:histone binding"/>
    <property type="evidence" value="ECO:0007669"/>
    <property type="project" value="TreeGrafter"/>
</dbReference>
<sequence length="1042" mass="109637">MQMSAEIKQQIVDAANQQHQQQQNQVQQMQVIEGTAQAQQNPPSSGAQNAMGPPQTSTTISTMSPLHAMSTNQMPAEWQHGRVQVLQQPLQNSAYLQQLYSPQVLMPGNILHSGLGQQQIQVIAAGKPFQGAPQMLATTAQGKPVIGSSAGGFSGAYALPTIPSSQSQTLLFSPVSVLSSQPQQQQQNLLSTMQASQQGKPMSEQDMQKALGNQKVLQKVAASGATVQNVVASTTTAGAQGGGATGAGPGQQCVQVSQAMPTAQIISPLQQPSSQPMQFAAPWLQGVQQFWTTNGLQSQALLTQNPIIFRGAAQPDGSQSMFAVQPNPQAAAPQVIQAQPQNPTITLPCNMQPSVVNKQPQRVATETIAPKQPTRAAPILPQGASGGGGTQQIRPASSVSTQTQQNQVMLKSNKLRAKPHTVRPNAPGAIKGDAMIQAKIVGGQVAHSTAQSVPQQTMHQVMTSAGSKMVVMSTNPGTPINIGATQLTQMTTAQPAQQIQITTDKQALQQQQQKAQAQRGAQQVFQPQVVQHIQQLQQQMHPQAATIQQQAFLQTQQQQQQAVQNQLLQQQQQQQIVIQQQGGPQQVLTVTAAGPQPAIQPKPSTMVIGTSPQHQIVADRGTVTTVAAATSTSNPVQVVPTSTILNQVNTQLGTLATSSNLIGPLTSPQAPLQPPPNPLVAMTTLSAAPLSTLTLTNPPATKDTAVPTSEAAKVADVSGSKQTESQRTATSTPGVTQATETPTSSAIAPVTVTSSAATQPQETISNGKTSAPAESPAKATKTSETASNQAKTTESPLKETAKTNGTMATVEGEANGEVKTEKAVLKATVKPQVLTHVIEGFVIQEANEPFAVTRQRYPDRDTSDEPPKKKVAKEGGSPATSPVNSAEMACEFCGKAELRSKMKKKRFCTQSCAKASKEVGSNSSAQMTENTNKTATGDAPVNGSDTTTQEDAANPSAAEEVPVMVRWSVAEVCDFIKNLPGCSDYAEDFAMQEIDGQALLLLKENHLVNAMGMKLGPALKIVAKVEALRFGTPNGEKEGQSQ</sequence>
<keyword evidence="3 7" id="KW-0863">Zinc-finger</keyword>
<dbReference type="PROSITE" id="PS50105">
    <property type="entry name" value="SAM_DOMAIN"/>
    <property type="match status" value="1"/>
</dbReference>
<dbReference type="GO" id="GO:0003677">
    <property type="term" value="F:DNA binding"/>
    <property type="evidence" value="ECO:0007669"/>
    <property type="project" value="UniProtKB-KW"/>
</dbReference>
<accession>A0A1B0GHE6</accession>
<keyword evidence="4" id="KW-0862">Zinc</keyword>
<evidence type="ECO:0008006" key="14">
    <source>
        <dbReference type="Google" id="ProtNLM"/>
    </source>
</evidence>
<evidence type="ECO:0000256" key="4">
    <source>
        <dbReference type="ARBA" id="ARBA00022833"/>
    </source>
</evidence>
<feature type="region of interest" description="Disordered" evidence="9">
    <location>
        <begin position="36"/>
        <end position="61"/>
    </location>
</feature>
<dbReference type="SUPFAM" id="SSF47769">
    <property type="entry name" value="SAM/Pointed domain"/>
    <property type="match status" value="1"/>
</dbReference>
<dbReference type="InterPro" id="IPR012313">
    <property type="entry name" value="Znf_FCS"/>
</dbReference>
<evidence type="ECO:0000256" key="8">
    <source>
        <dbReference type="SAM" id="Coils"/>
    </source>
</evidence>
<feature type="region of interest" description="Disordered" evidence="9">
    <location>
        <begin position="852"/>
        <end position="884"/>
    </location>
</feature>
<evidence type="ECO:0000256" key="1">
    <source>
        <dbReference type="ARBA" id="ARBA00004123"/>
    </source>
</evidence>
<comment type="subcellular location">
    <subcellularLocation>
        <location evidence="1">Nucleus</location>
    </subcellularLocation>
</comment>
<feature type="compositionally biased region" description="Polar residues" evidence="9">
    <location>
        <begin position="780"/>
        <end position="795"/>
    </location>
</feature>
<dbReference type="EMBL" id="AJWK01004535">
    <property type="status" value="NOT_ANNOTATED_CDS"/>
    <property type="molecule type" value="Genomic_DNA"/>
</dbReference>
<keyword evidence="8" id="KW-0175">Coiled coil</keyword>
<dbReference type="EnsemblMetazoa" id="LLOJ001236-RA">
    <property type="protein sequence ID" value="LLOJ001236-PA"/>
    <property type="gene ID" value="LLOJ001236"/>
</dbReference>
<protein>
    <recommendedName>
        <fullName evidence="14">Polyhomeotic-proximal chromatin protein</fullName>
    </recommendedName>
</protein>
<feature type="region of interest" description="Disordered" evidence="9">
    <location>
        <begin position="693"/>
        <end position="819"/>
    </location>
</feature>
<dbReference type="VEuPathDB" id="VectorBase:LLOJ001236"/>
<dbReference type="GO" id="GO:0003682">
    <property type="term" value="F:chromatin binding"/>
    <property type="evidence" value="ECO:0007669"/>
    <property type="project" value="TreeGrafter"/>
</dbReference>
<dbReference type="EMBL" id="AJWK01004534">
    <property type="status" value="NOT_ANNOTATED_CDS"/>
    <property type="molecule type" value="Genomic_DNA"/>
</dbReference>
<dbReference type="PANTHER" id="PTHR12247">
    <property type="entry name" value="POLYCOMB GROUP PROTEIN"/>
    <property type="match status" value="1"/>
</dbReference>
<evidence type="ECO:0000256" key="5">
    <source>
        <dbReference type="ARBA" id="ARBA00023125"/>
    </source>
</evidence>
<dbReference type="InterPro" id="IPR050548">
    <property type="entry name" value="PcG_chromatin_remod_factors"/>
</dbReference>
<dbReference type="Proteomes" id="UP000092461">
    <property type="component" value="Unassembled WGS sequence"/>
</dbReference>
<evidence type="ECO:0000259" key="11">
    <source>
        <dbReference type="PROSITE" id="PS51024"/>
    </source>
</evidence>
<feature type="compositionally biased region" description="Polar residues" evidence="9">
    <location>
        <begin position="719"/>
        <end position="769"/>
    </location>
</feature>
<evidence type="ECO:0000256" key="6">
    <source>
        <dbReference type="ARBA" id="ARBA00023242"/>
    </source>
</evidence>
<reference evidence="12" key="1">
    <citation type="submission" date="2020-05" db="UniProtKB">
        <authorList>
            <consortium name="EnsemblMetazoa"/>
        </authorList>
    </citation>
    <scope>IDENTIFICATION</scope>
    <source>
        <strain evidence="12">Jacobina</strain>
    </source>
</reference>
<dbReference type="SMART" id="SM00454">
    <property type="entry name" value="SAM"/>
    <property type="match status" value="1"/>
</dbReference>
<proteinExistence type="predicted"/>
<dbReference type="PROSITE" id="PS51024">
    <property type="entry name" value="ZF_FCS"/>
    <property type="match status" value="1"/>
</dbReference>
<keyword evidence="5" id="KW-0238">DNA-binding</keyword>
<dbReference type="InterPro" id="IPR001660">
    <property type="entry name" value="SAM"/>
</dbReference>
<dbReference type="GO" id="GO:0008270">
    <property type="term" value="F:zinc ion binding"/>
    <property type="evidence" value="ECO:0007669"/>
    <property type="project" value="UniProtKB-KW"/>
</dbReference>
<feature type="region of interest" description="Disordered" evidence="9">
    <location>
        <begin position="918"/>
        <end position="958"/>
    </location>
</feature>
<feature type="compositionally biased region" description="Low complexity" evidence="9">
    <location>
        <begin position="397"/>
        <end position="408"/>
    </location>
</feature>
<dbReference type="Gene3D" id="1.10.150.50">
    <property type="entry name" value="Transcription Factor, Ets-1"/>
    <property type="match status" value="1"/>
</dbReference>
<dbReference type="VEuPathDB" id="VectorBase:LLONM1_001144"/>
<feature type="domain" description="SAM" evidence="10">
    <location>
        <begin position="967"/>
        <end position="1031"/>
    </location>
</feature>
<dbReference type="GO" id="GO:0035102">
    <property type="term" value="C:PRC1 complex"/>
    <property type="evidence" value="ECO:0007669"/>
    <property type="project" value="TreeGrafter"/>
</dbReference>
<keyword evidence="2" id="KW-0479">Metal-binding</keyword>
<evidence type="ECO:0000259" key="10">
    <source>
        <dbReference type="PROSITE" id="PS50105"/>
    </source>
</evidence>
<dbReference type="AlphaFoldDB" id="A0A1B0GHE6"/>
<organism evidence="12 13">
    <name type="scientific">Lutzomyia longipalpis</name>
    <name type="common">Sand fly</name>
    <dbReference type="NCBI Taxonomy" id="7200"/>
    <lineage>
        <taxon>Eukaryota</taxon>
        <taxon>Metazoa</taxon>
        <taxon>Ecdysozoa</taxon>
        <taxon>Arthropoda</taxon>
        <taxon>Hexapoda</taxon>
        <taxon>Insecta</taxon>
        <taxon>Pterygota</taxon>
        <taxon>Neoptera</taxon>
        <taxon>Endopterygota</taxon>
        <taxon>Diptera</taxon>
        <taxon>Nematocera</taxon>
        <taxon>Psychodoidea</taxon>
        <taxon>Psychodidae</taxon>
        <taxon>Lutzomyia</taxon>
        <taxon>Lutzomyia</taxon>
    </lineage>
</organism>
<name>A0A1B0GHE6_LUTLO</name>
<dbReference type="PANTHER" id="PTHR12247:SF138">
    <property type="entry name" value="POLYHOMEOTIC DISTAL, ISOFORM A-RELATED"/>
    <property type="match status" value="1"/>
</dbReference>
<evidence type="ECO:0000313" key="12">
    <source>
        <dbReference type="EnsemblMetazoa" id="LLOJ001236-PA"/>
    </source>
</evidence>
<dbReference type="GO" id="GO:0045892">
    <property type="term" value="P:negative regulation of DNA-templated transcription"/>
    <property type="evidence" value="ECO:0007669"/>
    <property type="project" value="TreeGrafter"/>
</dbReference>
<dbReference type="InterPro" id="IPR013761">
    <property type="entry name" value="SAM/pointed_sf"/>
</dbReference>
<dbReference type="Pfam" id="PF00536">
    <property type="entry name" value="SAM_1"/>
    <property type="match status" value="1"/>
</dbReference>
<dbReference type="EMBL" id="AJWK01004533">
    <property type="status" value="NOT_ANNOTATED_CDS"/>
    <property type="molecule type" value="Genomic_DNA"/>
</dbReference>
<feature type="compositionally biased region" description="Polar residues" evidence="9">
    <location>
        <begin position="918"/>
        <end position="935"/>
    </location>
</feature>
<evidence type="ECO:0000256" key="2">
    <source>
        <dbReference type="ARBA" id="ARBA00022723"/>
    </source>
</evidence>
<feature type="compositionally biased region" description="Basic and acidic residues" evidence="9">
    <location>
        <begin position="856"/>
        <end position="868"/>
    </location>
</feature>
<evidence type="ECO:0000256" key="3">
    <source>
        <dbReference type="ARBA" id="ARBA00022771"/>
    </source>
</evidence>
<dbReference type="InterPro" id="IPR038603">
    <property type="entry name" value="Znf_FCS_sf"/>
</dbReference>
<evidence type="ECO:0000256" key="9">
    <source>
        <dbReference type="SAM" id="MobiDB-lite"/>
    </source>
</evidence>
<keyword evidence="6" id="KW-0539">Nucleus</keyword>